<dbReference type="OrthoDB" id="108903at2"/>
<reference evidence="3 4" key="1">
    <citation type="submission" date="2019-02" db="EMBL/GenBank/DDBJ databases">
        <title>Pedobacter sp. RP-1-14 sp. nov., isolated from Arctic soil.</title>
        <authorList>
            <person name="Dahal R.H."/>
        </authorList>
    </citation>
    <scope>NUCLEOTIDE SEQUENCE [LARGE SCALE GENOMIC DNA]</scope>
    <source>
        <strain evidence="3 4">RP-1-14</strain>
    </source>
</reference>
<name>A0A4R0NV96_9SPHI</name>
<dbReference type="GO" id="GO:0004252">
    <property type="term" value="F:serine-type endopeptidase activity"/>
    <property type="evidence" value="ECO:0007669"/>
    <property type="project" value="TreeGrafter"/>
</dbReference>
<dbReference type="InterPro" id="IPR011042">
    <property type="entry name" value="6-blade_b-propeller_TolB-like"/>
</dbReference>
<keyword evidence="1" id="KW-0378">Hydrolase</keyword>
<evidence type="ECO:0000313" key="3">
    <source>
        <dbReference type="EMBL" id="TCD03465.1"/>
    </source>
</evidence>
<dbReference type="EMBL" id="SJSL01000001">
    <property type="protein sequence ID" value="TCD03465.1"/>
    <property type="molecule type" value="Genomic_DNA"/>
</dbReference>
<dbReference type="AlphaFoldDB" id="A0A4R0NV96"/>
<comment type="caution">
    <text evidence="3">The sequence shown here is derived from an EMBL/GenBank/DDBJ whole genome shotgun (WGS) entry which is preliminary data.</text>
</comment>
<dbReference type="Gene3D" id="3.40.50.1820">
    <property type="entry name" value="alpha/beta hydrolase"/>
    <property type="match status" value="1"/>
</dbReference>
<evidence type="ECO:0000256" key="1">
    <source>
        <dbReference type="ARBA" id="ARBA00022801"/>
    </source>
</evidence>
<feature type="domain" description="Peptidase S9 prolyl oligopeptidase catalytic" evidence="2">
    <location>
        <begin position="417"/>
        <end position="629"/>
    </location>
</feature>
<dbReference type="InterPro" id="IPR029058">
    <property type="entry name" value="AB_hydrolase_fold"/>
</dbReference>
<accession>A0A4R0NV96</accession>
<dbReference type="PANTHER" id="PTHR42776:SF27">
    <property type="entry name" value="DIPEPTIDYL PEPTIDASE FAMILY MEMBER 6"/>
    <property type="match status" value="1"/>
</dbReference>
<dbReference type="Proteomes" id="UP000293347">
    <property type="component" value="Unassembled WGS sequence"/>
</dbReference>
<dbReference type="Pfam" id="PF00326">
    <property type="entry name" value="Peptidase_S9"/>
    <property type="match status" value="1"/>
</dbReference>
<dbReference type="GO" id="GO:0006508">
    <property type="term" value="P:proteolysis"/>
    <property type="evidence" value="ECO:0007669"/>
    <property type="project" value="InterPro"/>
</dbReference>
<dbReference type="Gene3D" id="2.120.10.30">
    <property type="entry name" value="TolB, C-terminal domain"/>
    <property type="match status" value="1"/>
</dbReference>
<proteinExistence type="predicted"/>
<dbReference type="RefSeq" id="WP_131594114.1">
    <property type="nucleotide sequence ID" value="NZ_SJSL01000001.1"/>
</dbReference>
<protein>
    <submittedName>
        <fullName evidence="3">S9 family peptidase</fullName>
    </submittedName>
</protein>
<dbReference type="InterPro" id="IPR001375">
    <property type="entry name" value="Peptidase_S9_cat"/>
</dbReference>
<dbReference type="SUPFAM" id="SSF82171">
    <property type="entry name" value="DPP6 N-terminal domain-like"/>
    <property type="match status" value="1"/>
</dbReference>
<gene>
    <name evidence="3" type="ORF">EZ437_05715</name>
</gene>
<dbReference type="SUPFAM" id="SSF53474">
    <property type="entry name" value="alpha/beta-Hydrolases"/>
    <property type="match status" value="1"/>
</dbReference>
<evidence type="ECO:0000259" key="2">
    <source>
        <dbReference type="Pfam" id="PF00326"/>
    </source>
</evidence>
<sequence length="630" mass="72371">MTAYKKYIFLFLLSFVFACSQKQGVRIMPIDDFFKSQDRTAYRISPDGKNLSYLRKEGKNQNLYVELIESGKGKRITELKEKNIIFYFWVSDTELVYYKETDPVHRLADIFIINKEGENERQLTNNEKSSIRVLQDQLIDDKFLLVSSNKRDSTVFDVYRLNVRNGAMDMAAKNPGNITDWITDSEGKLRLATTSDGVNSTLLYRERESLPFRPIMTNNFKTTLRPIAFSHIKSNVIFAISDVNRDKAALVEIDCSTGKEIKVLYGNDTINVTDAQYSRKKQRMSFVVYETWKKEKHYLDDSIKLLYNNLDKLLPKTETRIIDRDKAENVYLVRTFTDRNPGSYYLYFAEKQEIRKLSDFNSAIKEAEMCEMKPVSYTTRDSITIQGYLTLPLNKNPENLPVVVLPHNGPVGRDFWGYNPEVQFLANRGYAVFQVNYRGSSGYGKAFVASGFKQWNCKVQQDIQDGVKWLIAKKIADPKRIAIYGKGFGGFIALNGISSGKGMYVCAASNSGVINLFTYLKSVPPYMKPNLQMFYEVIGNPLTDVDRMRQSSPLFQANNINSPVLIAQNIKDPNINSGETIQFVKNLQKRNVKVTYLETDGDTFYSKNDDSRQKFYLALAEFLEVNLKKK</sequence>
<keyword evidence="4" id="KW-1185">Reference proteome</keyword>
<dbReference type="PANTHER" id="PTHR42776">
    <property type="entry name" value="SERINE PEPTIDASE S9 FAMILY MEMBER"/>
    <property type="match status" value="1"/>
</dbReference>
<dbReference type="PROSITE" id="PS51257">
    <property type="entry name" value="PROKAR_LIPOPROTEIN"/>
    <property type="match status" value="1"/>
</dbReference>
<organism evidence="3 4">
    <name type="scientific">Pedobacter psychroterrae</name>
    <dbReference type="NCBI Taxonomy" id="2530453"/>
    <lineage>
        <taxon>Bacteria</taxon>
        <taxon>Pseudomonadati</taxon>
        <taxon>Bacteroidota</taxon>
        <taxon>Sphingobacteriia</taxon>
        <taxon>Sphingobacteriales</taxon>
        <taxon>Sphingobacteriaceae</taxon>
        <taxon>Pedobacter</taxon>
    </lineage>
</organism>
<evidence type="ECO:0000313" key="4">
    <source>
        <dbReference type="Proteomes" id="UP000293347"/>
    </source>
</evidence>